<reference evidence="2" key="1">
    <citation type="journal article" date="2016" name="Proc. Natl. Acad. Sci. U.S.A.">
        <title>Comparative genomics of biotechnologically important yeasts.</title>
        <authorList>
            <person name="Riley R."/>
            <person name="Haridas S."/>
            <person name="Wolfe K.H."/>
            <person name="Lopes M.R."/>
            <person name="Hittinger C.T."/>
            <person name="Goeker M."/>
            <person name="Salamov A.A."/>
            <person name="Wisecaver J.H."/>
            <person name="Long T.M."/>
            <person name="Calvey C.H."/>
            <person name="Aerts A.L."/>
            <person name="Barry K.W."/>
            <person name="Choi C."/>
            <person name="Clum A."/>
            <person name="Coughlan A.Y."/>
            <person name="Deshpande S."/>
            <person name="Douglass A.P."/>
            <person name="Hanson S.J."/>
            <person name="Klenk H.-P."/>
            <person name="LaButti K.M."/>
            <person name="Lapidus A."/>
            <person name="Lindquist E.A."/>
            <person name="Lipzen A.M."/>
            <person name="Meier-Kolthoff J.P."/>
            <person name="Ohm R.A."/>
            <person name="Otillar R.P."/>
            <person name="Pangilinan J.L."/>
            <person name="Peng Y."/>
            <person name="Rokas A."/>
            <person name="Rosa C.A."/>
            <person name="Scheuner C."/>
            <person name="Sibirny A.A."/>
            <person name="Slot J.C."/>
            <person name="Stielow J.B."/>
            <person name="Sun H."/>
            <person name="Kurtzman C.P."/>
            <person name="Blackwell M."/>
            <person name="Grigoriev I.V."/>
            <person name="Jeffries T.W."/>
        </authorList>
    </citation>
    <scope>NUCLEOTIDE SEQUENCE [LARGE SCALE GENOMIC DNA]</scope>
    <source>
        <strain evidence="2">NRRL Y-1626</strain>
    </source>
</reference>
<sequence length="496" mass="58189">MYPKSKLSQKIVNIANGCKRYESIQATFKKRDSLILEYNANDIVSPFYIPTDLKLLQTYMKKFHQRNLLHGKGKFHVIERDYDTLEIKGTKQIAFSKMNFDDYYAVVNFAKWMADLQSNSLKNNFITLNKKLDEDSIDSKKVIDLKKNKFVGKVNLHPHISVKLTDDLLESIINELTKEGLIDNLYDISSLTEFYDFLTSDKNFFVFNYDVVLNNLIKNLFVGLPDISLLETQLEHLLYKFQEYGLDNKEQSGIIYFVDQYFDQLSRINVSKEPLSDSLISALFNFYTNTESYEDAFITLQRLLKENSCLPRPSHLLNYLTKVDDPLKLVGIVSMFQFNDIENNLFECILDKVDCFEKIKFITSINPEDFFKNLTKLEPILNKLESLNKEEFDNSILYNRYLSYYLIEFDTFNKLKEADVINTQLFKSIIRSLYKVGNFFNINQYLQLAEEKRIFNDNMKSELKQELSNIIINSDTMSIEVLQNGFKEIVDQKLNL</sequence>
<proteinExistence type="predicted"/>
<dbReference type="OrthoDB" id="3971909at2759"/>
<name>A0A1B7TGA0_9ASCO</name>
<evidence type="ECO:0000313" key="1">
    <source>
        <dbReference type="EMBL" id="OBA27777.1"/>
    </source>
</evidence>
<dbReference type="EMBL" id="LXPE01000006">
    <property type="protein sequence ID" value="OBA27777.1"/>
    <property type="molecule type" value="Genomic_DNA"/>
</dbReference>
<accession>A0A1B7TGA0</accession>
<comment type="caution">
    <text evidence="1">The sequence shown here is derived from an EMBL/GenBank/DDBJ whole genome shotgun (WGS) entry which is preliminary data.</text>
</comment>
<dbReference type="AlphaFoldDB" id="A0A1B7TGA0"/>
<protein>
    <recommendedName>
        <fullName evidence="3">ATPase expression protein 1</fullName>
    </recommendedName>
</protein>
<evidence type="ECO:0008006" key="3">
    <source>
        <dbReference type="Google" id="ProtNLM"/>
    </source>
</evidence>
<dbReference type="Proteomes" id="UP000092321">
    <property type="component" value="Unassembled WGS sequence"/>
</dbReference>
<evidence type="ECO:0000313" key="2">
    <source>
        <dbReference type="Proteomes" id="UP000092321"/>
    </source>
</evidence>
<gene>
    <name evidence="1" type="ORF">HANVADRAFT_1273</name>
</gene>
<organism evidence="1 2">
    <name type="scientific">Hanseniaspora valbyensis NRRL Y-1626</name>
    <dbReference type="NCBI Taxonomy" id="766949"/>
    <lineage>
        <taxon>Eukaryota</taxon>
        <taxon>Fungi</taxon>
        <taxon>Dikarya</taxon>
        <taxon>Ascomycota</taxon>
        <taxon>Saccharomycotina</taxon>
        <taxon>Saccharomycetes</taxon>
        <taxon>Saccharomycodales</taxon>
        <taxon>Saccharomycodaceae</taxon>
        <taxon>Hanseniaspora</taxon>
    </lineage>
</organism>
<keyword evidence="2" id="KW-1185">Reference proteome</keyword>